<dbReference type="CDD" id="cd04301">
    <property type="entry name" value="NAT_SF"/>
    <property type="match status" value="1"/>
</dbReference>
<comment type="caution">
    <text evidence="4">The sequence shown here is derived from an EMBL/GenBank/DDBJ whole genome shotgun (WGS) entry which is preliminary data.</text>
</comment>
<evidence type="ECO:0000256" key="1">
    <source>
        <dbReference type="ARBA" id="ARBA00022679"/>
    </source>
</evidence>
<dbReference type="InterPro" id="IPR016181">
    <property type="entry name" value="Acyl_CoA_acyltransferase"/>
</dbReference>
<dbReference type="EMBL" id="JAQQKX010000002">
    <property type="protein sequence ID" value="MDC7682465.1"/>
    <property type="molecule type" value="Genomic_DNA"/>
</dbReference>
<dbReference type="PROSITE" id="PS51186">
    <property type="entry name" value="GNAT"/>
    <property type="match status" value="1"/>
</dbReference>
<dbReference type="PANTHER" id="PTHR43877">
    <property type="entry name" value="AMINOALKYLPHOSPHONATE N-ACETYLTRANSFERASE-RELATED-RELATED"/>
    <property type="match status" value="1"/>
</dbReference>
<protein>
    <submittedName>
        <fullName evidence="4">GNAT family N-acetyltransferase</fullName>
    </submittedName>
</protein>
<gene>
    <name evidence="4" type="ORF">PQU92_04210</name>
</gene>
<proteinExistence type="predicted"/>
<sequence>MTFTITRIDTAERHRVTALAERIWPECFAGIIDAERIPHMVAEIYAPDTLRADIEQRGHVYWLAQVDGEDAGYVSGFIEGDRLWLKKLYTLDSVRGRGLGKALMQTVRDHFSGAKTLSLYVYSLNAPAIAFYQSRGFTIEAKVPVQMGPYRFEDYIMNLDLTKSDRA</sequence>
<reference evidence="4 5" key="1">
    <citation type="submission" date="2023-01" db="EMBL/GenBank/DDBJ databases">
        <title>Novel species of the genus Asticcacaulis isolated from rivers.</title>
        <authorList>
            <person name="Lu H."/>
        </authorList>
    </citation>
    <scope>NUCLEOTIDE SEQUENCE [LARGE SCALE GENOMIC DNA]</scope>
    <source>
        <strain evidence="4 5">BYS171W</strain>
    </source>
</reference>
<name>A0ABT5HQW8_9CAUL</name>
<feature type="domain" description="N-acetyltransferase" evidence="3">
    <location>
        <begin position="3"/>
        <end position="162"/>
    </location>
</feature>
<keyword evidence="2" id="KW-0012">Acyltransferase</keyword>
<dbReference type="InterPro" id="IPR050832">
    <property type="entry name" value="Bact_Acetyltransf"/>
</dbReference>
<keyword evidence="5" id="KW-1185">Reference proteome</keyword>
<evidence type="ECO:0000313" key="5">
    <source>
        <dbReference type="Proteomes" id="UP001214854"/>
    </source>
</evidence>
<accession>A0ABT5HQW8</accession>
<dbReference type="Proteomes" id="UP001214854">
    <property type="component" value="Unassembled WGS sequence"/>
</dbReference>
<dbReference type="RefSeq" id="WP_272746952.1">
    <property type="nucleotide sequence ID" value="NZ_JAQQKX010000002.1"/>
</dbReference>
<evidence type="ECO:0000313" key="4">
    <source>
        <dbReference type="EMBL" id="MDC7682465.1"/>
    </source>
</evidence>
<evidence type="ECO:0000259" key="3">
    <source>
        <dbReference type="PROSITE" id="PS51186"/>
    </source>
</evidence>
<keyword evidence="1" id="KW-0808">Transferase</keyword>
<evidence type="ECO:0000256" key="2">
    <source>
        <dbReference type="ARBA" id="ARBA00023315"/>
    </source>
</evidence>
<organism evidence="4 5">
    <name type="scientific">Asticcacaulis aquaticus</name>
    <dbReference type="NCBI Taxonomy" id="2984212"/>
    <lineage>
        <taxon>Bacteria</taxon>
        <taxon>Pseudomonadati</taxon>
        <taxon>Pseudomonadota</taxon>
        <taxon>Alphaproteobacteria</taxon>
        <taxon>Caulobacterales</taxon>
        <taxon>Caulobacteraceae</taxon>
        <taxon>Asticcacaulis</taxon>
    </lineage>
</organism>
<dbReference type="SUPFAM" id="SSF55729">
    <property type="entry name" value="Acyl-CoA N-acyltransferases (Nat)"/>
    <property type="match status" value="1"/>
</dbReference>
<dbReference type="InterPro" id="IPR000182">
    <property type="entry name" value="GNAT_dom"/>
</dbReference>
<dbReference type="Gene3D" id="3.40.630.30">
    <property type="match status" value="1"/>
</dbReference>
<dbReference type="Pfam" id="PF00583">
    <property type="entry name" value="Acetyltransf_1"/>
    <property type="match status" value="1"/>
</dbReference>